<protein>
    <submittedName>
        <fullName evidence="3">HTH_Tnp_Tc3_1 domain-containing protein</fullName>
    </submittedName>
</protein>
<feature type="domain" description="Tc3 transposase DNA binding" evidence="1">
    <location>
        <begin position="13"/>
        <end position="58"/>
    </location>
</feature>
<accession>A0A1I7XG98</accession>
<organism evidence="2 3">
    <name type="scientific">Heterorhabditis bacteriophora</name>
    <name type="common">Entomopathogenic nematode worm</name>
    <dbReference type="NCBI Taxonomy" id="37862"/>
    <lineage>
        <taxon>Eukaryota</taxon>
        <taxon>Metazoa</taxon>
        <taxon>Ecdysozoa</taxon>
        <taxon>Nematoda</taxon>
        <taxon>Chromadorea</taxon>
        <taxon>Rhabditida</taxon>
        <taxon>Rhabditina</taxon>
        <taxon>Rhabditomorpha</taxon>
        <taxon>Strongyloidea</taxon>
        <taxon>Heterorhabditidae</taxon>
        <taxon>Heterorhabditis</taxon>
    </lineage>
</organism>
<dbReference type="Pfam" id="PF11427">
    <property type="entry name" value="HTH_Tnp_Tc3_1"/>
    <property type="match status" value="1"/>
</dbReference>
<dbReference type="GO" id="GO:0003677">
    <property type="term" value="F:DNA binding"/>
    <property type="evidence" value="ECO:0007669"/>
    <property type="project" value="InterPro"/>
</dbReference>
<evidence type="ECO:0000313" key="2">
    <source>
        <dbReference type="Proteomes" id="UP000095283"/>
    </source>
</evidence>
<dbReference type="Gene3D" id="1.10.10.60">
    <property type="entry name" value="Homeodomain-like"/>
    <property type="match status" value="1"/>
</dbReference>
<dbReference type="WBParaSite" id="Hba_16765">
    <property type="protein sequence ID" value="Hba_16765"/>
    <property type="gene ID" value="Hba_16765"/>
</dbReference>
<dbReference type="AlphaFoldDB" id="A0A1I7XG98"/>
<dbReference type="Proteomes" id="UP000095283">
    <property type="component" value="Unplaced"/>
</dbReference>
<dbReference type="InterPro" id="IPR025898">
    <property type="entry name" value="Tc3_transposase_DNA-bd_dom"/>
</dbReference>
<evidence type="ECO:0000259" key="1">
    <source>
        <dbReference type="Pfam" id="PF11427"/>
    </source>
</evidence>
<reference evidence="3" key="1">
    <citation type="submission" date="2016-11" db="UniProtKB">
        <authorList>
            <consortium name="WormBaseParasite"/>
        </authorList>
    </citation>
    <scope>IDENTIFICATION</scope>
</reference>
<sequence length="115" mass="12614">MDQCRKRKITSGSLSADIEKGRILAFSDAGLNRTEIAKKTSRSRTVVTNFLRASGEYGIKGCGERPTKLGKLEKKRRVTMMASNSTTSLDEIRSIYCPTVSKTTVREGTGGKSIH</sequence>
<evidence type="ECO:0000313" key="3">
    <source>
        <dbReference type="WBParaSite" id="Hba_16765"/>
    </source>
</evidence>
<proteinExistence type="predicted"/>
<keyword evidence="2" id="KW-1185">Reference proteome</keyword>
<name>A0A1I7XG98_HETBA</name>